<comment type="caution">
    <text evidence="1">The sequence shown here is derived from an EMBL/GenBank/DDBJ whole genome shotgun (WGS) entry which is preliminary data.</text>
</comment>
<dbReference type="EMBL" id="BLLG01000008">
    <property type="protein sequence ID" value="GFH37141.1"/>
    <property type="molecule type" value="Genomic_DNA"/>
</dbReference>
<organism evidence="1 2">
    <name type="scientific">Streptomyces pacificus</name>
    <dbReference type="NCBI Taxonomy" id="2705029"/>
    <lineage>
        <taxon>Bacteria</taxon>
        <taxon>Bacillati</taxon>
        <taxon>Actinomycetota</taxon>
        <taxon>Actinomycetes</taxon>
        <taxon>Kitasatosporales</taxon>
        <taxon>Streptomycetaceae</taxon>
        <taxon>Streptomyces</taxon>
    </lineage>
</organism>
<evidence type="ECO:0000313" key="2">
    <source>
        <dbReference type="Proteomes" id="UP000484988"/>
    </source>
</evidence>
<evidence type="ECO:0000313" key="1">
    <source>
        <dbReference type="EMBL" id="GFH37141.1"/>
    </source>
</evidence>
<dbReference type="AlphaFoldDB" id="A0A6A0AXU5"/>
<dbReference type="Proteomes" id="UP000484988">
    <property type="component" value="Unassembled WGS sequence"/>
</dbReference>
<reference evidence="1 2" key="1">
    <citation type="submission" date="2020-02" db="EMBL/GenBank/DDBJ databases">
        <title>Whole Genome Shotgun Sequence of Streptomyces sp. strain CWH03.</title>
        <authorList>
            <person name="Dohra H."/>
            <person name="Kodani S."/>
            <person name="Yamamura H."/>
        </authorList>
    </citation>
    <scope>NUCLEOTIDE SEQUENCE [LARGE SCALE GENOMIC DNA]</scope>
    <source>
        <strain evidence="1 2">CWH03</strain>
    </source>
</reference>
<gene>
    <name evidence="1" type="ORF">SCWH03_33750</name>
</gene>
<accession>A0A6A0AXU5</accession>
<name>A0A6A0AXU5_9ACTN</name>
<keyword evidence="2" id="KW-1185">Reference proteome</keyword>
<proteinExistence type="predicted"/>
<sequence length="74" mass="7859">MQIRCGGEPDADEVVRREPVALQDGGEQLTDLLVHVPGLVPFQLDGSPDGSYRHLALLLGVDSAAAVPRLLRSA</sequence>
<protein>
    <submittedName>
        <fullName evidence="1">Uncharacterized protein</fullName>
    </submittedName>
</protein>